<reference evidence="5 6" key="1">
    <citation type="journal article" date="2010" name="Stand. Genomic Sci.">
        <title>Complete genome sequence of Acetohalobium arabaticum type strain (Z-7288).</title>
        <authorList>
            <person name="Sikorski J."/>
            <person name="Lapidus A."/>
            <person name="Chertkov O."/>
            <person name="Lucas S."/>
            <person name="Copeland A."/>
            <person name="Glavina Del Rio T."/>
            <person name="Nolan M."/>
            <person name="Tice H."/>
            <person name="Cheng J.F."/>
            <person name="Han C."/>
            <person name="Brambilla E."/>
            <person name="Pitluck S."/>
            <person name="Liolios K."/>
            <person name="Ivanova N."/>
            <person name="Mavromatis K."/>
            <person name="Mikhailova N."/>
            <person name="Pati A."/>
            <person name="Bruce D."/>
            <person name="Detter C."/>
            <person name="Tapia R."/>
            <person name="Goodwin L."/>
            <person name="Chen A."/>
            <person name="Palaniappan K."/>
            <person name="Land M."/>
            <person name="Hauser L."/>
            <person name="Chang Y.J."/>
            <person name="Jeffries C.D."/>
            <person name="Rohde M."/>
            <person name="Goker M."/>
            <person name="Spring S."/>
            <person name="Woyke T."/>
            <person name="Bristow J."/>
            <person name="Eisen J.A."/>
            <person name="Markowitz V."/>
            <person name="Hugenholtz P."/>
            <person name="Kyrpides N.C."/>
            <person name="Klenk H.P."/>
        </authorList>
    </citation>
    <scope>NUCLEOTIDE SEQUENCE [LARGE SCALE GENOMIC DNA]</scope>
    <source>
        <strain evidence="6">ATCC 49924 / DSM 5501 / Z-7288</strain>
    </source>
</reference>
<dbReference type="GO" id="GO:0016491">
    <property type="term" value="F:oxidoreductase activity"/>
    <property type="evidence" value="ECO:0007669"/>
    <property type="project" value="InterPro"/>
</dbReference>
<dbReference type="Gene3D" id="3.40.50.360">
    <property type="match status" value="1"/>
</dbReference>
<evidence type="ECO:0000313" key="5">
    <source>
        <dbReference type="EMBL" id="ADL12229.1"/>
    </source>
</evidence>
<dbReference type="InterPro" id="IPR029039">
    <property type="entry name" value="Flavoprotein-like_sf"/>
</dbReference>
<protein>
    <submittedName>
        <fullName evidence="5">NADPH-dependent FMN reductase</fullName>
    </submittedName>
</protein>
<keyword evidence="1" id="KW-0285">Flavoprotein</keyword>
<feature type="domain" description="NADPH-dependent FMN reductase-like" evidence="4">
    <location>
        <begin position="1"/>
        <end position="153"/>
    </location>
</feature>
<dbReference type="PANTHER" id="PTHR43278">
    <property type="entry name" value="NAD(P)H-DEPENDENT FMN-CONTAINING OXIDOREDUCTASE YWQN-RELATED"/>
    <property type="match status" value="1"/>
</dbReference>
<accession>D9QVH0</accession>
<dbReference type="Pfam" id="PF03358">
    <property type="entry name" value="FMN_red"/>
    <property type="match status" value="1"/>
</dbReference>
<name>D9QVH0_ACEAZ</name>
<gene>
    <name evidence="5" type="ordered locus">Acear_0689</name>
</gene>
<keyword evidence="6" id="KW-1185">Reference proteome</keyword>
<dbReference type="AlphaFoldDB" id="D9QVH0"/>
<dbReference type="EMBL" id="CP002105">
    <property type="protein sequence ID" value="ADL12229.1"/>
    <property type="molecule type" value="Genomic_DNA"/>
</dbReference>
<proteinExistence type="predicted"/>
<dbReference type="PANTHER" id="PTHR43278:SF1">
    <property type="entry name" value="IRON-SULFUR FLAVOPROTEIN MJ1083"/>
    <property type="match status" value="1"/>
</dbReference>
<keyword evidence="2" id="KW-0288">FMN</keyword>
<dbReference type="SUPFAM" id="SSF52218">
    <property type="entry name" value="Flavoproteins"/>
    <property type="match status" value="1"/>
</dbReference>
<dbReference type="OrthoDB" id="6398207at2"/>
<dbReference type="InterPro" id="IPR051796">
    <property type="entry name" value="ISF_SsuE-like"/>
</dbReference>
<evidence type="ECO:0000256" key="3">
    <source>
        <dbReference type="SAM" id="MobiDB-lite"/>
    </source>
</evidence>
<feature type="region of interest" description="Disordered" evidence="3">
    <location>
        <begin position="154"/>
        <end position="182"/>
    </location>
</feature>
<dbReference type="RefSeq" id="WP_013277675.1">
    <property type="nucleotide sequence ID" value="NC_014378.1"/>
</dbReference>
<dbReference type="KEGG" id="aar:Acear_0689"/>
<organism evidence="5 6">
    <name type="scientific">Acetohalobium arabaticum (strain ATCC 49924 / DSM 5501 / Z-7288)</name>
    <dbReference type="NCBI Taxonomy" id="574087"/>
    <lineage>
        <taxon>Bacteria</taxon>
        <taxon>Bacillati</taxon>
        <taxon>Bacillota</taxon>
        <taxon>Clostridia</taxon>
        <taxon>Halanaerobiales</taxon>
        <taxon>Halobacteroidaceae</taxon>
        <taxon>Acetohalobium</taxon>
    </lineage>
</organism>
<evidence type="ECO:0000313" key="6">
    <source>
        <dbReference type="Proteomes" id="UP000001661"/>
    </source>
</evidence>
<evidence type="ECO:0000256" key="1">
    <source>
        <dbReference type="ARBA" id="ARBA00022630"/>
    </source>
</evidence>
<evidence type="ECO:0000256" key="2">
    <source>
        <dbReference type="ARBA" id="ARBA00022643"/>
    </source>
</evidence>
<dbReference type="HOGENOM" id="CLU_050993_3_0_9"/>
<dbReference type="InterPro" id="IPR005025">
    <property type="entry name" value="FMN_Rdtase-like_dom"/>
</dbReference>
<dbReference type="Proteomes" id="UP000001661">
    <property type="component" value="Chromosome"/>
</dbReference>
<evidence type="ECO:0000259" key="4">
    <source>
        <dbReference type="Pfam" id="PF03358"/>
    </source>
</evidence>
<dbReference type="STRING" id="574087.Acear_0689"/>
<sequence>MLIAGLNGSPNSDGNTDLLLNKALDAAKDLGAETELIQVSSGLEEIEEPYCTACSQPCSKACYEGTKLEEQYELLSEADGVIIGSPVYFGTVSAQLKAFWDMTRDLRGQNSLLNTVGGTITVGAARFGGQETTIKAVHDLMLVQGMIVIGDGDSETDAGHQGAAGQRKAAEDENAQKRAKTVGRRVVKVAEATESLR</sequence>
<dbReference type="eggNOG" id="COG0655">
    <property type="taxonomic scope" value="Bacteria"/>
</dbReference>